<dbReference type="Pfam" id="PF05147">
    <property type="entry name" value="LANC_like"/>
    <property type="match status" value="1"/>
</dbReference>
<keyword evidence="4" id="KW-1185">Reference proteome</keyword>
<dbReference type="InterPro" id="IPR020464">
    <property type="entry name" value="LanC-like_prot_euk"/>
</dbReference>
<dbReference type="EMBL" id="PZQS01000005">
    <property type="protein sequence ID" value="PVD30460.1"/>
    <property type="molecule type" value="Genomic_DNA"/>
</dbReference>
<dbReference type="Gene3D" id="1.50.10.10">
    <property type="match status" value="1"/>
</dbReference>
<evidence type="ECO:0000313" key="4">
    <source>
        <dbReference type="Proteomes" id="UP000245119"/>
    </source>
</evidence>
<evidence type="ECO:0000256" key="1">
    <source>
        <dbReference type="ARBA" id="ARBA00007179"/>
    </source>
</evidence>
<reference evidence="3 4" key="1">
    <citation type="submission" date="2018-04" db="EMBL/GenBank/DDBJ databases">
        <title>The genome of golden apple snail Pomacea canaliculata provides insight into stress tolerance and invasive adaptation.</title>
        <authorList>
            <person name="Liu C."/>
            <person name="Liu B."/>
            <person name="Ren Y."/>
            <person name="Zhang Y."/>
            <person name="Wang H."/>
            <person name="Li S."/>
            <person name="Jiang F."/>
            <person name="Yin L."/>
            <person name="Zhang G."/>
            <person name="Qian W."/>
            <person name="Fan W."/>
        </authorList>
    </citation>
    <scope>NUCLEOTIDE SEQUENCE [LARGE SCALE GENOMIC DNA]</scope>
    <source>
        <strain evidence="3">SZHN2017</strain>
        <tissue evidence="3">Muscle</tissue>
    </source>
</reference>
<feature type="binding site" evidence="2">
    <location>
        <position position="280"/>
    </location>
    <ligand>
        <name>Zn(2+)</name>
        <dbReference type="ChEBI" id="CHEBI:29105"/>
    </ligand>
</feature>
<gene>
    <name evidence="3" type="ORF">C0Q70_09726</name>
</gene>
<feature type="binding site" evidence="2">
    <location>
        <position position="327"/>
    </location>
    <ligand>
        <name>Zn(2+)</name>
        <dbReference type="ChEBI" id="CHEBI:29105"/>
    </ligand>
</feature>
<comment type="caution">
    <text evidence="3">The sequence shown here is derived from an EMBL/GenBank/DDBJ whole genome shotgun (WGS) entry which is preliminary data.</text>
</comment>
<name>A0A2T7PAK8_POMCA</name>
<dbReference type="GO" id="GO:0031179">
    <property type="term" value="P:peptide modification"/>
    <property type="evidence" value="ECO:0007669"/>
    <property type="project" value="InterPro"/>
</dbReference>
<dbReference type="SUPFAM" id="SSF158745">
    <property type="entry name" value="LanC-like"/>
    <property type="match status" value="1"/>
</dbReference>
<dbReference type="OrthoDB" id="10257263at2759"/>
<proteinExistence type="inferred from homology"/>
<accession>A0A2T7PAK8</accession>
<dbReference type="PRINTS" id="PR01951">
    <property type="entry name" value="LANCEUKARYTE"/>
</dbReference>
<dbReference type="PRINTS" id="PR01950">
    <property type="entry name" value="LANCSUPER"/>
</dbReference>
<dbReference type="GO" id="GO:0005975">
    <property type="term" value="P:carbohydrate metabolic process"/>
    <property type="evidence" value="ECO:0007669"/>
    <property type="project" value="InterPro"/>
</dbReference>
<evidence type="ECO:0008006" key="5">
    <source>
        <dbReference type="Google" id="ProtNLM"/>
    </source>
</evidence>
<dbReference type="GO" id="GO:0005886">
    <property type="term" value="C:plasma membrane"/>
    <property type="evidence" value="ECO:0007669"/>
    <property type="project" value="TreeGrafter"/>
</dbReference>
<evidence type="ECO:0000256" key="2">
    <source>
        <dbReference type="PIRSR" id="PIRSR607822-1"/>
    </source>
</evidence>
<evidence type="ECO:0000313" key="3">
    <source>
        <dbReference type="EMBL" id="PVD30460.1"/>
    </source>
</evidence>
<dbReference type="AlphaFoldDB" id="A0A2T7PAK8"/>
<dbReference type="GO" id="GO:0046872">
    <property type="term" value="F:metal ion binding"/>
    <property type="evidence" value="ECO:0007669"/>
    <property type="project" value="UniProtKB-KW"/>
</dbReference>
<sequence>MSNRREFSNPYPDYHGEKLLDDAGKMDEAFAEKVRCSIQDLMTRLQGGIRQTIKKDDYSIYTGQTGFALLFLQLYEKFGHAEERQHFLETAAVYLKPALKHLKSGVHSFLCGDAGVLAVAAVVHAKLGDSKTSKECVERLESLQEHVCKDRKMPNEHLYGRAGYLAAVMFVQKHLGADSIKKEVIVSVTKAILYSGKTLSQKEKWQHPLMYSWYDQYYLGAAHGLAGIFYTLLLVKEPEVRPHIESLVQPCIDFMLSLRFPSGNYPAVVGDSDDRLVHWCHGAPGWVAMFALAYQTYKKKEYLDAAEECGNVVWKRGLLKKGYGLCHGAAGNAYAFLTLFHLTHDKKYLYRACKFAEWCFDYGKHGCRIPDTPFSMFEGMAGTIYFLVDLLDPMSARFPCFEY</sequence>
<dbReference type="SMART" id="SM01260">
    <property type="entry name" value="LANC_like"/>
    <property type="match status" value="1"/>
</dbReference>
<dbReference type="InterPro" id="IPR012341">
    <property type="entry name" value="6hp_glycosidase-like_sf"/>
</dbReference>
<keyword evidence="2" id="KW-0479">Metal-binding</keyword>
<protein>
    <recommendedName>
        <fullName evidence="5">LanC-like protein 2</fullName>
    </recommendedName>
</protein>
<dbReference type="Proteomes" id="UP000245119">
    <property type="component" value="Linkage Group LG5"/>
</dbReference>
<dbReference type="CDD" id="cd04794">
    <property type="entry name" value="euk_LANCL"/>
    <property type="match status" value="1"/>
</dbReference>
<keyword evidence="2" id="KW-0862">Zinc</keyword>
<organism evidence="3 4">
    <name type="scientific">Pomacea canaliculata</name>
    <name type="common">Golden apple snail</name>
    <dbReference type="NCBI Taxonomy" id="400727"/>
    <lineage>
        <taxon>Eukaryota</taxon>
        <taxon>Metazoa</taxon>
        <taxon>Spiralia</taxon>
        <taxon>Lophotrochozoa</taxon>
        <taxon>Mollusca</taxon>
        <taxon>Gastropoda</taxon>
        <taxon>Caenogastropoda</taxon>
        <taxon>Architaenioglossa</taxon>
        <taxon>Ampullarioidea</taxon>
        <taxon>Ampullariidae</taxon>
        <taxon>Pomacea</taxon>
    </lineage>
</organism>
<feature type="binding site" evidence="2">
    <location>
        <position position="326"/>
    </location>
    <ligand>
        <name>Zn(2+)</name>
        <dbReference type="ChEBI" id="CHEBI:29105"/>
    </ligand>
</feature>
<dbReference type="PANTHER" id="PTHR12736">
    <property type="entry name" value="LANC-LIKE PROTEIN"/>
    <property type="match status" value="1"/>
</dbReference>
<comment type="similarity">
    <text evidence="1">Belongs to the LanC-like protein family.</text>
</comment>
<dbReference type="PANTHER" id="PTHR12736:SF21">
    <property type="entry name" value="LANC-LIKE PROTEIN 2"/>
    <property type="match status" value="1"/>
</dbReference>
<dbReference type="InterPro" id="IPR007822">
    <property type="entry name" value="LANC-like"/>
</dbReference>